<dbReference type="SUPFAM" id="SSF52218">
    <property type="entry name" value="Flavoproteins"/>
    <property type="match status" value="1"/>
</dbReference>
<dbReference type="GO" id="GO:0009055">
    <property type="term" value="F:electron transfer activity"/>
    <property type="evidence" value="ECO:0007669"/>
    <property type="project" value="InterPro"/>
</dbReference>
<dbReference type="CDD" id="cd07709">
    <property type="entry name" value="flavodiiron_proteins_MBL-fold"/>
    <property type="match status" value="1"/>
</dbReference>
<dbReference type="RefSeq" id="WP_322877669.1">
    <property type="nucleotide sequence ID" value="NZ_JAVMIP010000004.1"/>
</dbReference>
<evidence type="ECO:0000256" key="3">
    <source>
        <dbReference type="ARBA" id="ARBA00007121"/>
    </source>
</evidence>
<comment type="similarity">
    <text evidence="2">In the C-terminal section; belongs to the flavodoxin reductase family.</text>
</comment>
<dbReference type="InterPro" id="IPR036866">
    <property type="entry name" value="RibonucZ/Hydroxyglut_hydro"/>
</dbReference>
<evidence type="ECO:0000259" key="8">
    <source>
        <dbReference type="PROSITE" id="PS50902"/>
    </source>
</evidence>
<dbReference type="SUPFAM" id="SSF50475">
    <property type="entry name" value="FMN-binding split barrel"/>
    <property type="match status" value="1"/>
</dbReference>
<name>A0AAE4FSY2_9CYAN</name>
<dbReference type="GO" id="GO:0010181">
    <property type="term" value="F:FMN binding"/>
    <property type="evidence" value="ECO:0007669"/>
    <property type="project" value="InterPro"/>
</dbReference>
<dbReference type="PROSITE" id="PS00201">
    <property type="entry name" value="FLAVODOXIN"/>
    <property type="match status" value="1"/>
</dbReference>
<keyword evidence="10" id="KW-1185">Reference proteome</keyword>
<proteinExistence type="inferred from homology"/>
<dbReference type="InterPro" id="IPR045761">
    <property type="entry name" value="ODP_dom"/>
</dbReference>
<evidence type="ECO:0000256" key="7">
    <source>
        <dbReference type="ARBA" id="ARBA00025633"/>
    </source>
</evidence>
<keyword evidence="6" id="KW-0560">Oxidoreductase</keyword>
<accession>A0AAE4FSY2</accession>
<evidence type="ECO:0000256" key="1">
    <source>
        <dbReference type="ARBA" id="ARBA00001962"/>
    </source>
</evidence>
<dbReference type="InterPro" id="IPR008254">
    <property type="entry name" value="Flavodoxin/NO_synth"/>
</dbReference>
<protein>
    <submittedName>
        <fullName evidence="9">Diflavin flavoprotein</fullName>
    </submittedName>
</protein>
<dbReference type="InterPro" id="IPR051285">
    <property type="entry name" value="NADH_oxidoreductase_modular"/>
</dbReference>
<dbReference type="GO" id="GO:0016646">
    <property type="term" value="F:oxidoreductase activity, acting on the CH-NH group of donors, NAD or NADP as acceptor"/>
    <property type="evidence" value="ECO:0007669"/>
    <property type="project" value="UniProtKB-ARBA"/>
</dbReference>
<dbReference type="Pfam" id="PF19583">
    <property type="entry name" value="ODP"/>
    <property type="match status" value="1"/>
</dbReference>
<evidence type="ECO:0000256" key="6">
    <source>
        <dbReference type="ARBA" id="ARBA00023002"/>
    </source>
</evidence>
<comment type="function">
    <text evidence="7">Mediates electron transfer from NADH to oxygen, reducing it to water. This modular protein has 3 redox cofactors, in other organisms the same activity requires 2 or 3 proteins.</text>
</comment>
<comment type="cofactor">
    <cofactor evidence="1">
        <name>Fe cation</name>
        <dbReference type="ChEBI" id="CHEBI:24875"/>
    </cofactor>
</comment>
<dbReference type="Pfam" id="PF01613">
    <property type="entry name" value="Flavin_Reduct"/>
    <property type="match status" value="1"/>
</dbReference>
<dbReference type="EMBL" id="JAVMIP010000004">
    <property type="protein sequence ID" value="MDS3860391.1"/>
    <property type="molecule type" value="Genomic_DNA"/>
</dbReference>
<dbReference type="InterPro" id="IPR029039">
    <property type="entry name" value="Flavoprotein-like_sf"/>
</dbReference>
<evidence type="ECO:0000256" key="4">
    <source>
        <dbReference type="ARBA" id="ARBA00022448"/>
    </source>
</evidence>
<organism evidence="9 10">
    <name type="scientific">Pseudocalidococcus azoricus BACA0444</name>
    <dbReference type="NCBI Taxonomy" id="2918990"/>
    <lineage>
        <taxon>Bacteria</taxon>
        <taxon>Bacillati</taxon>
        <taxon>Cyanobacteriota</taxon>
        <taxon>Cyanophyceae</taxon>
        <taxon>Acaryochloridales</taxon>
        <taxon>Thermosynechococcaceae</taxon>
        <taxon>Pseudocalidococcus</taxon>
        <taxon>Pseudocalidococcus azoricus</taxon>
    </lineage>
</organism>
<dbReference type="PROSITE" id="PS50902">
    <property type="entry name" value="FLAVODOXIN_LIKE"/>
    <property type="match status" value="1"/>
</dbReference>
<evidence type="ECO:0000256" key="2">
    <source>
        <dbReference type="ARBA" id="ARBA00006098"/>
    </source>
</evidence>
<keyword evidence="4" id="KW-0813">Transport</keyword>
<evidence type="ECO:0000313" key="10">
    <source>
        <dbReference type="Proteomes" id="UP001268256"/>
    </source>
</evidence>
<dbReference type="SMART" id="SM00903">
    <property type="entry name" value="Flavin_Reduct"/>
    <property type="match status" value="1"/>
</dbReference>
<evidence type="ECO:0000313" key="9">
    <source>
        <dbReference type="EMBL" id="MDS3860391.1"/>
    </source>
</evidence>
<sequence length="579" mass="63980">MTLTQTRPRDVQVTEIGTNTIVLRSRTWERLKFEIEYGRQQGTTSNSYLIQTEQSALIDPPGESFTELYLAELVQHIYLQKLNYIVLGHLNSNRLTTLKTLQHLAPQAIFVCSKPGAITLKAALGTDVNVWVPRNDAVLDLGQDHQLQFIFAPTPRWPDGLLTYDPVTRILYTDKFFGTHVCGDAVYDEAWKKLDQDRRYYFDCLHAAQSRQVETALDKIATLTPKMYAPAHGPLVRFSLSRLNHDYRQWSQEQKEQDTTVALLYASAYGNTAIMAQALAKGLSDAGIKVESINCEATPPNEIQTIVSEADGFLIGSPTLGGHMPTQVQTALGLVLSHAAKTKLAGVFGSYGWSGEAVDEIESKLQDAGYALGFETLRVKFTPTEQDLLACEAAGTEFAQALKKARKSRTVRQPVLLDVQADRTEQAVGRVVGSLCVLTTPSSDLEDLTQAESVLVSWVSQASFNPPGLTVALRRDWAENTCQIGDVFVLNILKEGLNIRRSFQQPLKPGATPLTELRLTAASNGCPVITDALAYLECQVESRLECGDHWLVYAVVQAGHLLEDNGLTAIQHRKSGQQY</sequence>
<dbReference type="Gene3D" id="3.60.15.10">
    <property type="entry name" value="Ribonuclease Z/Hydroxyacylglutathione hydrolase-like"/>
    <property type="match status" value="1"/>
</dbReference>
<dbReference type="PANTHER" id="PTHR32145:SF32">
    <property type="entry name" value="DIFLAVIN FLAVOPROTEIN A 4-RELATED"/>
    <property type="match status" value="1"/>
</dbReference>
<evidence type="ECO:0000256" key="5">
    <source>
        <dbReference type="ARBA" id="ARBA00022982"/>
    </source>
</evidence>
<dbReference type="Pfam" id="PF00258">
    <property type="entry name" value="Flavodoxin_1"/>
    <property type="match status" value="1"/>
</dbReference>
<dbReference type="Gene3D" id="3.40.50.360">
    <property type="match status" value="1"/>
</dbReference>
<dbReference type="Proteomes" id="UP001268256">
    <property type="component" value="Unassembled WGS sequence"/>
</dbReference>
<feature type="domain" description="Flavodoxin-like" evidence="8">
    <location>
        <begin position="261"/>
        <end position="399"/>
    </location>
</feature>
<reference evidence="10" key="1">
    <citation type="submission" date="2023-07" db="EMBL/GenBank/DDBJ databases">
        <authorList>
            <person name="Luz R."/>
            <person name="Cordeiro R."/>
            <person name="Fonseca A."/>
            <person name="Goncalves V."/>
        </authorList>
    </citation>
    <scope>NUCLEOTIDE SEQUENCE [LARGE SCALE GENOMIC DNA]</scope>
    <source>
        <strain evidence="10">BACA0444</strain>
    </source>
</reference>
<comment type="similarity">
    <text evidence="3">In the N-terminal section; belongs to the zinc metallo-hydrolase group 3 family.</text>
</comment>
<dbReference type="PANTHER" id="PTHR32145">
    <property type="entry name" value="DIFLAVIN FLAVOPROTEIN A 2-RELATED"/>
    <property type="match status" value="1"/>
</dbReference>
<dbReference type="AlphaFoldDB" id="A0AAE4FSY2"/>
<dbReference type="InterPro" id="IPR012349">
    <property type="entry name" value="Split_barrel_FMN-bd"/>
</dbReference>
<dbReference type="SMART" id="SM00849">
    <property type="entry name" value="Lactamase_B"/>
    <property type="match status" value="1"/>
</dbReference>
<dbReference type="InterPro" id="IPR001226">
    <property type="entry name" value="Flavodoxin_CS"/>
</dbReference>
<dbReference type="Gene3D" id="2.30.110.10">
    <property type="entry name" value="Electron Transport, Fmn-binding Protein, Chain A"/>
    <property type="match status" value="1"/>
</dbReference>
<comment type="caution">
    <text evidence="9">The sequence shown here is derived from an EMBL/GenBank/DDBJ whole genome shotgun (WGS) entry which is preliminary data.</text>
</comment>
<keyword evidence="5" id="KW-0249">Electron transport</keyword>
<gene>
    <name evidence="9" type="ORF">RIF25_06170</name>
</gene>
<dbReference type="InterPro" id="IPR002563">
    <property type="entry name" value="Flavin_Rdtase-like_dom"/>
</dbReference>
<dbReference type="SUPFAM" id="SSF56281">
    <property type="entry name" value="Metallo-hydrolase/oxidoreductase"/>
    <property type="match status" value="1"/>
</dbReference>
<dbReference type="InterPro" id="IPR001279">
    <property type="entry name" value="Metallo-B-lactamas"/>
</dbReference>